<dbReference type="GO" id="GO:0005886">
    <property type="term" value="C:plasma membrane"/>
    <property type="evidence" value="ECO:0007669"/>
    <property type="project" value="UniProtKB-SubCell"/>
</dbReference>
<keyword evidence="5 7" id="KW-0472">Membrane</keyword>
<dbReference type="Pfam" id="PF02687">
    <property type="entry name" value="FtsX"/>
    <property type="match status" value="1"/>
</dbReference>
<feature type="transmembrane region" description="Helical" evidence="7">
    <location>
        <begin position="270"/>
        <end position="301"/>
    </location>
</feature>
<evidence type="ECO:0000259" key="9">
    <source>
        <dbReference type="Pfam" id="PF12704"/>
    </source>
</evidence>
<dbReference type="Proteomes" id="UP000050437">
    <property type="component" value="Unassembled WGS sequence"/>
</dbReference>
<dbReference type="PANTHER" id="PTHR30572:SF4">
    <property type="entry name" value="ABC TRANSPORTER PERMEASE YTRF"/>
    <property type="match status" value="1"/>
</dbReference>
<comment type="subcellular location">
    <subcellularLocation>
        <location evidence="1">Cell membrane</location>
        <topology evidence="1">Multi-pass membrane protein</topology>
    </subcellularLocation>
</comment>
<feature type="transmembrane region" description="Helical" evidence="7">
    <location>
        <begin position="321"/>
        <end position="343"/>
    </location>
</feature>
<comment type="similarity">
    <text evidence="6">Belongs to the ABC-4 integral membrane protein family.</text>
</comment>
<evidence type="ECO:0000259" key="8">
    <source>
        <dbReference type="Pfam" id="PF02687"/>
    </source>
</evidence>
<comment type="caution">
    <text evidence="10">The sequence shown here is derived from an EMBL/GenBank/DDBJ whole genome shotgun (WGS) entry which is preliminary data.</text>
</comment>
<evidence type="ECO:0000256" key="5">
    <source>
        <dbReference type="ARBA" id="ARBA00023136"/>
    </source>
</evidence>
<dbReference type="InterPro" id="IPR025857">
    <property type="entry name" value="MacB_PCD"/>
</dbReference>
<dbReference type="PANTHER" id="PTHR30572">
    <property type="entry name" value="MEMBRANE COMPONENT OF TRANSPORTER-RELATED"/>
    <property type="match status" value="1"/>
</dbReference>
<keyword evidence="3 7" id="KW-0812">Transmembrane</keyword>
<name>A0A0P7CGG8_PSEPU</name>
<feature type="transmembrane region" description="Helical" evidence="7">
    <location>
        <begin position="363"/>
        <end position="383"/>
    </location>
</feature>
<dbReference type="Pfam" id="PF12704">
    <property type="entry name" value="MacB_PCD"/>
    <property type="match status" value="1"/>
</dbReference>
<proteinExistence type="inferred from homology"/>
<organism evidence="10 11">
    <name type="scientific">Pseudomonas putida</name>
    <name type="common">Arthrobacter siderocapsulatus</name>
    <dbReference type="NCBI Taxonomy" id="303"/>
    <lineage>
        <taxon>Bacteria</taxon>
        <taxon>Pseudomonadati</taxon>
        <taxon>Pseudomonadota</taxon>
        <taxon>Gammaproteobacteria</taxon>
        <taxon>Pseudomonadales</taxon>
        <taxon>Pseudomonadaceae</taxon>
        <taxon>Pseudomonas</taxon>
    </lineage>
</organism>
<protein>
    <submittedName>
        <fullName evidence="10">Peptide ABC transporter permease</fullName>
    </submittedName>
</protein>
<keyword evidence="2" id="KW-1003">Cell membrane</keyword>
<evidence type="ECO:0000256" key="1">
    <source>
        <dbReference type="ARBA" id="ARBA00004651"/>
    </source>
</evidence>
<feature type="transmembrane region" description="Helical" evidence="7">
    <location>
        <begin position="21"/>
        <end position="45"/>
    </location>
</feature>
<accession>A0A0P7CGG8</accession>
<evidence type="ECO:0000256" key="4">
    <source>
        <dbReference type="ARBA" id="ARBA00022989"/>
    </source>
</evidence>
<dbReference type="GO" id="GO:0022857">
    <property type="term" value="F:transmembrane transporter activity"/>
    <property type="evidence" value="ECO:0007669"/>
    <property type="project" value="TreeGrafter"/>
</dbReference>
<evidence type="ECO:0000256" key="7">
    <source>
        <dbReference type="SAM" id="Phobius"/>
    </source>
</evidence>
<dbReference type="InterPro" id="IPR003838">
    <property type="entry name" value="ABC3_permease_C"/>
</dbReference>
<evidence type="ECO:0000256" key="3">
    <source>
        <dbReference type="ARBA" id="ARBA00022692"/>
    </source>
</evidence>
<evidence type="ECO:0000313" key="10">
    <source>
        <dbReference type="EMBL" id="KPM60000.1"/>
    </source>
</evidence>
<feature type="domain" description="ABC3 transporter permease C-terminal" evidence="8">
    <location>
        <begin position="281"/>
        <end position="393"/>
    </location>
</feature>
<sequence length="403" mass="42976">MRAADALGFWLGALRGHRSRSLMLLLAIAIGVVAVNLLTGLGAGARAFVLNEFSLLGRDILIVFPGRKETTGRMPPLTGLTPHELTLQDVQAITRLPGIRRVAPQQAGQMEVIVGNRNREVLTLGTTRDFFAIRQLTVVQGQPLPTLDPEQAEAVCVIGGKLRRELFGARPALGEWLRAGDRRFRVVGILGERGESLGMDFAEMLIIPVASAQALFNSEGLSRVFVEVHGPSFLDPSKQLILAALKERHEGEEDVTLVSQDSLLSAFDQILAVLTLAVAGIAAISLLVAGILIMNVTWIAVSQRSAEIGLLKAIGVTAAQLRLLFLGEAALLALTGALAGLLLAETLLWLGRLAFDLPLYAPWWARAGAVLLALGTALLFAWLPAARASALEPVAALRPPGAH</sequence>
<keyword evidence="4 7" id="KW-1133">Transmembrane helix</keyword>
<evidence type="ECO:0000256" key="6">
    <source>
        <dbReference type="ARBA" id="ARBA00038076"/>
    </source>
</evidence>
<dbReference type="EMBL" id="LKKS01000126">
    <property type="protein sequence ID" value="KPM60000.1"/>
    <property type="molecule type" value="Genomic_DNA"/>
</dbReference>
<evidence type="ECO:0000313" key="11">
    <source>
        <dbReference type="Proteomes" id="UP000050437"/>
    </source>
</evidence>
<dbReference type="AlphaFoldDB" id="A0A0P7CGG8"/>
<dbReference type="RefSeq" id="WP_054573497.1">
    <property type="nucleotide sequence ID" value="NZ_LKKS01000126.1"/>
</dbReference>
<feature type="domain" description="MacB-like periplasmic core" evidence="9">
    <location>
        <begin position="21"/>
        <end position="229"/>
    </location>
</feature>
<gene>
    <name evidence="10" type="ORF">HB13667_23445</name>
</gene>
<evidence type="ECO:0000256" key="2">
    <source>
        <dbReference type="ARBA" id="ARBA00022475"/>
    </source>
</evidence>
<dbReference type="InterPro" id="IPR050250">
    <property type="entry name" value="Macrolide_Exporter_MacB"/>
</dbReference>
<reference evidence="10 11" key="1">
    <citation type="submission" date="2015-10" db="EMBL/GenBank/DDBJ databases">
        <title>Pseudomonas putida clinical strains.</title>
        <authorList>
            <person name="Molina L."/>
            <person name="Udaondo Z."/>
        </authorList>
    </citation>
    <scope>NUCLEOTIDE SEQUENCE [LARGE SCALE GENOMIC DNA]</scope>
    <source>
        <strain evidence="10 11">HB13667</strain>
    </source>
</reference>